<evidence type="ECO:0000313" key="1">
    <source>
        <dbReference type="EMBL" id="PVH94483.1"/>
    </source>
</evidence>
<proteinExistence type="predicted"/>
<dbReference type="PANTHER" id="PTHR37844:SF2">
    <property type="entry name" value="SER_THR PROTEIN PHOSPHATASE SUPERFAMILY (AFU_ORTHOLOGUE AFUA_1G14840)"/>
    <property type="match status" value="1"/>
</dbReference>
<evidence type="ECO:0000313" key="2">
    <source>
        <dbReference type="Proteomes" id="UP000244855"/>
    </source>
</evidence>
<keyword evidence="2" id="KW-1185">Reference proteome</keyword>
<accession>A0A2V1DAB4</accession>
<reference evidence="1 2" key="1">
    <citation type="journal article" date="2018" name="Sci. Rep.">
        <title>Comparative genomics provides insights into the lifestyle and reveals functional heterogeneity of dark septate endophytic fungi.</title>
        <authorList>
            <person name="Knapp D.G."/>
            <person name="Nemeth J.B."/>
            <person name="Barry K."/>
            <person name="Hainaut M."/>
            <person name="Henrissat B."/>
            <person name="Johnson J."/>
            <person name="Kuo A."/>
            <person name="Lim J.H.P."/>
            <person name="Lipzen A."/>
            <person name="Nolan M."/>
            <person name="Ohm R.A."/>
            <person name="Tamas L."/>
            <person name="Grigoriev I.V."/>
            <person name="Spatafora J.W."/>
            <person name="Nagy L.G."/>
            <person name="Kovacs G.M."/>
        </authorList>
    </citation>
    <scope>NUCLEOTIDE SEQUENCE [LARGE SCALE GENOMIC DNA]</scope>
    <source>
        <strain evidence="1 2">DSE2036</strain>
    </source>
</reference>
<sequence length="231" mass="26817">MASLPLQLQIIADLRLETPIATPSYQKHNIDVEVSNPCLFGDIEKSQRTRIFYIIDNHKAYQTTFDSAVERLRSFEEEAKSEYGGRFILLDRTRFDLDSTTTLLGYTLWTAISSEQAAEARLRLTDFNEQLDRDWLNDQVRELEEEEPHRRIAILTHHSPPFLPEAIDPRHRESTQSTCFATDLSSELCWTSPMVRLWAFGHSCDFRDEQSGKLLVANQKGYHSLNGRRRQ</sequence>
<dbReference type="OrthoDB" id="550558at2759"/>
<protein>
    <recommendedName>
        <fullName evidence="3">Calcineurin-like phosphoesterase domain-containing protein</fullName>
    </recommendedName>
</protein>
<evidence type="ECO:0008006" key="3">
    <source>
        <dbReference type="Google" id="ProtNLM"/>
    </source>
</evidence>
<dbReference type="Proteomes" id="UP000244855">
    <property type="component" value="Unassembled WGS sequence"/>
</dbReference>
<dbReference type="EMBL" id="KZ805533">
    <property type="protein sequence ID" value="PVH94483.1"/>
    <property type="molecule type" value="Genomic_DNA"/>
</dbReference>
<dbReference type="AlphaFoldDB" id="A0A2V1DAB4"/>
<gene>
    <name evidence="1" type="ORF">DM02DRAFT_676172</name>
</gene>
<name>A0A2V1DAB4_9PLEO</name>
<organism evidence="1 2">
    <name type="scientific">Periconia macrospinosa</name>
    <dbReference type="NCBI Taxonomy" id="97972"/>
    <lineage>
        <taxon>Eukaryota</taxon>
        <taxon>Fungi</taxon>
        <taxon>Dikarya</taxon>
        <taxon>Ascomycota</taxon>
        <taxon>Pezizomycotina</taxon>
        <taxon>Dothideomycetes</taxon>
        <taxon>Pleosporomycetidae</taxon>
        <taxon>Pleosporales</taxon>
        <taxon>Massarineae</taxon>
        <taxon>Periconiaceae</taxon>
        <taxon>Periconia</taxon>
    </lineage>
</organism>
<dbReference type="PANTHER" id="PTHR37844">
    <property type="entry name" value="SER/THR PROTEIN PHOSPHATASE SUPERFAMILY (AFU_ORTHOLOGUE AFUA_1G14840)"/>
    <property type="match status" value="1"/>
</dbReference>